<keyword evidence="1" id="KW-0677">Repeat</keyword>
<comment type="caution">
    <text evidence="5">The sequence shown here is derived from an EMBL/GenBank/DDBJ whole genome shotgun (WGS) entry which is preliminary data.</text>
</comment>
<dbReference type="SUPFAM" id="SSF48403">
    <property type="entry name" value="Ankyrin repeat"/>
    <property type="match status" value="2"/>
</dbReference>
<dbReference type="Gene3D" id="3.40.50.300">
    <property type="entry name" value="P-loop containing nucleotide triphosphate hydrolases"/>
    <property type="match status" value="1"/>
</dbReference>
<dbReference type="Proteomes" id="UP001148614">
    <property type="component" value="Unassembled WGS sequence"/>
</dbReference>
<dbReference type="Pfam" id="PF24883">
    <property type="entry name" value="NPHP3_N"/>
    <property type="match status" value="1"/>
</dbReference>
<feature type="repeat" description="ANK" evidence="3">
    <location>
        <begin position="938"/>
        <end position="970"/>
    </location>
</feature>
<feature type="repeat" description="ANK" evidence="3">
    <location>
        <begin position="640"/>
        <end position="672"/>
    </location>
</feature>
<organism evidence="5 6">
    <name type="scientific">Xylaria arbuscula</name>
    <dbReference type="NCBI Taxonomy" id="114810"/>
    <lineage>
        <taxon>Eukaryota</taxon>
        <taxon>Fungi</taxon>
        <taxon>Dikarya</taxon>
        <taxon>Ascomycota</taxon>
        <taxon>Pezizomycotina</taxon>
        <taxon>Sordariomycetes</taxon>
        <taxon>Xylariomycetidae</taxon>
        <taxon>Xylariales</taxon>
        <taxon>Xylariaceae</taxon>
        <taxon>Xylaria</taxon>
    </lineage>
</organism>
<evidence type="ECO:0000313" key="6">
    <source>
        <dbReference type="Proteomes" id="UP001148614"/>
    </source>
</evidence>
<feature type="repeat" description="ANK" evidence="3">
    <location>
        <begin position="806"/>
        <end position="838"/>
    </location>
</feature>
<feature type="repeat" description="ANK" evidence="3">
    <location>
        <begin position="607"/>
        <end position="639"/>
    </location>
</feature>
<dbReference type="InterPro" id="IPR056884">
    <property type="entry name" value="NPHP3-like_N"/>
</dbReference>
<feature type="repeat" description="ANK" evidence="3">
    <location>
        <begin position="673"/>
        <end position="705"/>
    </location>
</feature>
<gene>
    <name evidence="5" type="ORF">NPX13_g4173</name>
</gene>
<dbReference type="EMBL" id="JANPWZ010000571">
    <property type="protein sequence ID" value="KAJ3575031.1"/>
    <property type="molecule type" value="Genomic_DNA"/>
</dbReference>
<dbReference type="Pfam" id="PF00023">
    <property type="entry name" value="Ank"/>
    <property type="match status" value="1"/>
</dbReference>
<dbReference type="InterPro" id="IPR036770">
    <property type="entry name" value="Ankyrin_rpt-contain_sf"/>
</dbReference>
<evidence type="ECO:0000256" key="3">
    <source>
        <dbReference type="PROSITE-ProRule" id="PRU00023"/>
    </source>
</evidence>
<evidence type="ECO:0000313" key="5">
    <source>
        <dbReference type="EMBL" id="KAJ3575031.1"/>
    </source>
</evidence>
<dbReference type="PROSITE" id="PS50297">
    <property type="entry name" value="ANK_REP_REGION"/>
    <property type="match status" value="10"/>
</dbReference>
<dbReference type="Pfam" id="PF13857">
    <property type="entry name" value="Ank_5"/>
    <property type="match status" value="1"/>
</dbReference>
<dbReference type="PRINTS" id="PR01415">
    <property type="entry name" value="ANKYRIN"/>
</dbReference>
<accession>A0A9W8NH17</accession>
<dbReference type="SUPFAM" id="SSF52540">
    <property type="entry name" value="P-loop containing nucleoside triphosphate hydrolases"/>
    <property type="match status" value="1"/>
</dbReference>
<feature type="repeat" description="ANK" evidence="3">
    <location>
        <begin position="773"/>
        <end position="805"/>
    </location>
</feature>
<feature type="repeat" description="ANK" evidence="3">
    <location>
        <begin position="971"/>
        <end position="1003"/>
    </location>
</feature>
<keyword evidence="6" id="KW-1185">Reference proteome</keyword>
<dbReference type="Gene3D" id="1.25.40.20">
    <property type="entry name" value="Ankyrin repeat-containing domain"/>
    <property type="match status" value="6"/>
</dbReference>
<dbReference type="PANTHER" id="PTHR24198:SF165">
    <property type="entry name" value="ANKYRIN REPEAT-CONTAINING PROTEIN-RELATED"/>
    <property type="match status" value="1"/>
</dbReference>
<feature type="repeat" description="ANK" evidence="3">
    <location>
        <begin position="872"/>
        <end position="904"/>
    </location>
</feature>
<feature type="domain" description="Nephrocystin 3-like N-terminal" evidence="4">
    <location>
        <begin position="128"/>
        <end position="264"/>
    </location>
</feature>
<evidence type="ECO:0000259" key="4">
    <source>
        <dbReference type="Pfam" id="PF24883"/>
    </source>
</evidence>
<dbReference type="PANTHER" id="PTHR24198">
    <property type="entry name" value="ANKYRIN REPEAT AND PROTEIN KINASE DOMAIN-CONTAINING PROTEIN"/>
    <property type="match status" value="1"/>
</dbReference>
<sequence length="1134" mass="127120">MAPTVSAVGNYGDGPQLVHAGYGPQNTNTGNGSFQNITHVRQLYHFASHKPTEEFYPMIQQLIQNPEGTSIAQDEERHTSGMCIAKRRQQWLDLTSIIVTKVSNWLTELSKSQHLKTQQALFSQSIPGTGKWVITSEEFLNWEKKGNGSLWLHGIIGGGKSTLMSIIVNHLQGPRDVSRKPTACLYLYLSHEDEEPTLESIYASLLQQLVAQHPPTASVSHRLEECFKRPEKMFQNQEMYHDLLIAESGAFSQVFLAIDALDVYLDKVDPQSRDNLIHTICYFQANWNIIFTTLPDAKYVKRLEPEMSKTVEAHAEDMVLYVEHRIRGSEETCELIEQDAAAESLKDTIYRSVLERAQGIFLLAKMHMDSLTEQKTLGHLRDKLRNLPEDCTKAFDAAIERIEVTNDEVTRHVMTWLLFSKRPVTAEEVRHAYAVKGQKGFFNAEYIPAEYLLTSCCAGTVVIDHDHGILRPVHDTVQDRLRSLKILPQNPHEQIARSCLEYLSLEDFSSYPRSNADVKECLQRYPLLKYAAEHWFDHAIEAGDDDNLSGQVLDFLRSKNLGCAFLIRNPILPRVYSGLQACAYFDKNDWAEQLINQPMDVNFTGEDGQTALHWAVHYKRSKMVTLLIKHGAEVNVSDAEGDTPLHSAIYEDDALIANQLITAKAKLDCCNRAYWTPLAWALKHGSSRLAAVLISNGADVNLKDHHGWTPLHVASRYSRIDLARLLLEKGSDVNVKAKDGWTPLQHAAQYGDESLTSLLIEHQANVDLRDREGGFTPLRWAIMHGHTAVAKLLLDHKADVNTTCLDRITPLIQAAKNGNKHAAWLLLTNNAELNSQSKHGSTALIPAIIKNHVSIAWLLIEQGADLNLADNEGKTAISWAVINDNLSLLWLLLEKGANHDSADAEGNKPLHIAAKYGFDKIINLLVDRGANIDDKNKQGYTALHNAVRRRHPATVNLLMHLGANLDAADNKGRTSLHHAAHERSRAMVTALLEGTAKLDAQDKDRMTPLHHAILSDGKADDDYWNVVWALSEDNRSINLQDSSEKTALIHAAQKGDPVATLCLMKRRADTELRDANHLTARDHAANEQHEVVKFMLEQKTGASSDKCDIAYTADASHYKPNRECLYGLHETQKV</sequence>
<dbReference type="SMART" id="SM00248">
    <property type="entry name" value="ANK"/>
    <property type="match status" value="15"/>
</dbReference>
<dbReference type="Pfam" id="PF13637">
    <property type="entry name" value="Ank_4"/>
    <property type="match status" value="1"/>
</dbReference>
<protein>
    <recommendedName>
        <fullName evidence="4">Nephrocystin 3-like N-terminal domain-containing protein</fullName>
    </recommendedName>
</protein>
<dbReference type="PROSITE" id="PS50088">
    <property type="entry name" value="ANK_REPEAT"/>
    <property type="match status" value="12"/>
</dbReference>
<feature type="repeat" description="ANK" evidence="3">
    <location>
        <begin position="839"/>
        <end position="871"/>
    </location>
</feature>
<proteinExistence type="predicted"/>
<feature type="repeat" description="ANK" evidence="3">
    <location>
        <begin position="706"/>
        <end position="738"/>
    </location>
</feature>
<evidence type="ECO:0000256" key="2">
    <source>
        <dbReference type="ARBA" id="ARBA00023043"/>
    </source>
</evidence>
<name>A0A9W8NH17_9PEZI</name>
<dbReference type="VEuPathDB" id="FungiDB:F4678DRAFT_406894"/>
<evidence type="ECO:0000256" key="1">
    <source>
        <dbReference type="ARBA" id="ARBA00022737"/>
    </source>
</evidence>
<dbReference type="InterPro" id="IPR002110">
    <property type="entry name" value="Ankyrin_rpt"/>
</dbReference>
<keyword evidence="2 3" id="KW-0040">ANK repeat</keyword>
<dbReference type="AlphaFoldDB" id="A0A9W8NH17"/>
<dbReference type="Pfam" id="PF12796">
    <property type="entry name" value="Ank_2"/>
    <property type="match status" value="3"/>
</dbReference>
<feature type="repeat" description="ANK" evidence="3">
    <location>
        <begin position="905"/>
        <end position="937"/>
    </location>
</feature>
<dbReference type="InterPro" id="IPR027417">
    <property type="entry name" value="P-loop_NTPase"/>
</dbReference>
<feature type="repeat" description="ANK" evidence="3">
    <location>
        <begin position="739"/>
        <end position="771"/>
    </location>
</feature>
<reference evidence="5" key="1">
    <citation type="submission" date="2022-07" db="EMBL/GenBank/DDBJ databases">
        <title>Genome Sequence of Xylaria arbuscula.</title>
        <authorList>
            <person name="Buettner E."/>
        </authorList>
    </citation>
    <scope>NUCLEOTIDE SEQUENCE</scope>
    <source>
        <strain evidence="5">VT107</strain>
    </source>
</reference>